<dbReference type="EMBL" id="JAGKQH010000011">
    <property type="protein sequence ID" value="KAG6587496.1"/>
    <property type="molecule type" value="Genomic_DNA"/>
</dbReference>
<dbReference type="Pfam" id="PF25087">
    <property type="entry name" value="GMPPB_C"/>
    <property type="match status" value="1"/>
</dbReference>
<dbReference type="InterPro" id="IPR050486">
    <property type="entry name" value="Mannose-1P_guanyltransferase"/>
</dbReference>
<reference evidence="2 3" key="1">
    <citation type="journal article" date="2021" name="Hortic Res">
        <title>The domestication of Cucurbita argyrosperma as revealed by the genome of its wild relative.</title>
        <authorList>
            <person name="Barrera-Redondo J."/>
            <person name="Sanchez-de la Vega G."/>
            <person name="Aguirre-Liguori J.A."/>
            <person name="Castellanos-Morales G."/>
            <person name="Gutierrez-Guerrero Y.T."/>
            <person name="Aguirre-Dugua X."/>
            <person name="Aguirre-Planter E."/>
            <person name="Tenaillon M.I."/>
            <person name="Lira-Saade R."/>
            <person name="Eguiarte L.E."/>
        </authorList>
    </citation>
    <scope>NUCLEOTIDE SEQUENCE [LARGE SCALE GENOMIC DNA]</scope>
    <source>
        <strain evidence="2">JBR-2021</strain>
    </source>
</reference>
<comment type="caution">
    <text evidence="2">The sequence shown here is derived from an EMBL/GenBank/DDBJ whole genome shotgun (WGS) entry which is preliminary data.</text>
</comment>
<feature type="non-terminal residue" evidence="2">
    <location>
        <position position="1"/>
    </location>
</feature>
<feature type="domain" description="Mannose-1-phosphate guanyltransferase C-terminal" evidence="1">
    <location>
        <begin position="28"/>
        <end position="94"/>
    </location>
</feature>
<protein>
    <submittedName>
        <fullName evidence="2">Mannose-1-phosphate guanyltransferase alpha-A</fullName>
    </submittedName>
</protein>
<dbReference type="Proteomes" id="UP000685013">
    <property type="component" value="Chromosome 11"/>
</dbReference>
<evidence type="ECO:0000313" key="2">
    <source>
        <dbReference type="EMBL" id="KAG6587496.1"/>
    </source>
</evidence>
<keyword evidence="3" id="KW-1185">Reference proteome</keyword>
<evidence type="ECO:0000259" key="1">
    <source>
        <dbReference type="Pfam" id="PF25087"/>
    </source>
</evidence>
<proteinExistence type="predicted"/>
<dbReference type="PANTHER" id="PTHR22572">
    <property type="entry name" value="SUGAR-1-PHOSPHATE GUANYL TRANSFERASE"/>
    <property type="match status" value="1"/>
</dbReference>
<gene>
    <name evidence="2" type="primary">gmppaa</name>
    <name evidence="2" type="ORF">SDJN03_16061</name>
</gene>
<organism evidence="2 3">
    <name type="scientific">Cucurbita argyrosperma subsp. sororia</name>
    <dbReference type="NCBI Taxonomy" id="37648"/>
    <lineage>
        <taxon>Eukaryota</taxon>
        <taxon>Viridiplantae</taxon>
        <taxon>Streptophyta</taxon>
        <taxon>Embryophyta</taxon>
        <taxon>Tracheophyta</taxon>
        <taxon>Spermatophyta</taxon>
        <taxon>Magnoliopsida</taxon>
        <taxon>eudicotyledons</taxon>
        <taxon>Gunneridae</taxon>
        <taxon>Pentapetalae</taxon>
        <taxon>rosids</taxon>
        <taxon>fabids</taxon>
        <taxon>Cucurbitales</taxon>
        <taxon>Cucurbitaceae</taxon>
        <taxon>Cucurbiteae</taxon>
        <taxon>Cucurbita</taxon>
    </lineage>
</organism>
<accession>A0AAV6MW67</accession>
<name>A0AAV6MW67_9ROSI</name>
<sequence>MGRSISVGERWEAQRRKLLPPSLIELIITGDVYIHPSAKLHPTAKIGPNVSIFANARIGAGSRLISCIVLDEVEIKDNAVVINAIVGWKSSIGGKKLGQRIRSIYPFQ</sequence>
<evidence type="ECO:0000313" key="3">
    <source>
        <dbReference type="Proteomes" id="UP000685013"/>
    </source>
</evidence>
<dbReference type="InterPro" id="IPR056729">
    <property type="entry name" value="GMPPB_C"/>
</dbReference>
<dbReference type="AlphaFoldDB" id="A0AAV6MW67"/>